<protein>
    <recommendedName>
        <fullName evidence="1">Outer membrane channel protein CpnT-like N-terminal domain-containing protein</fullName>
    </recommendedName>
</protein>
<organism evidence="2 3">
    <name type="scientific">Microbacterium protaetiae</name>
    <dbReference type="NCBI Taxonomy" id="2509458"/>
    <lineage>
        <taxon>Bacteria</taxon>
        <taxon>Bacillati</taxon>
        <taxon>Actinomycetota</taxon>
        <taxon>Actinomycetes</taxon>
        <taxon>Micrococcales</taxon>
        <taxon>Microbacteriaceae</taxon>
        <taxon>Microbacterium</taxon>
    </lineage>
</organism>
<keyword evidence="3" id="KW-1185">Reference proteome</keyword>
<dbReference type="EMBL" id="CP035494">
    <property type="protein sequence ID" value="QAY59227.1"/>
    <property type="molecule type" value="Genomic_DNA"/>
</dbReference>
<dbReference type="Gene3D" id="1.10.287.1060">
    <property type="entry name" value="ESAT-6-like"/>
    <property type="match status" value="1"/>
</dbReference>
<sequence length="291" mass="30503">MSDLVVAPSYEGVSGQALLDATPVAGNIASAAEDFGSGNIGSGIIDVAGSALDVVSVIANPIATLASSCASFLMDHIGPLHRALESLTGSPEMVRALSETWDNLAEALNEIAQDHRSSVMQLLPDWIGDAARSYGLTAQRLEQVIATIGTASHGVAMGLRVAATIVEVVYEIVKGIIADLVGQIIQAVAEALATLGLGIPFIAGQMASRIAQRVPQVMRWVEKVEAAMKRVNDVVARLTQFHKLFEGRVTVVAESLGEVAVVSRSFDVNAVNLVGIVQAGTSSYKDNWADE</sequence>
<dbReference type="AlphaFoldDB" id="A0A4P6EGE6"/>
<dbReference type="KEGG" id="mprt:ET475_03945"/>
<evidence type="ECO:0000313" key="2">
    <source>
        <dbReference type="EMBL" id="QAY59227.1"/>
    </source>
</evidence>
<dbReference type="Proteomes" id="UP000293995">
    <property type="component" value="Chromosome"/>
</dbReference>
<evidence type="ECO:0000259" key="1">
    <source>
        <dbReference type="Pfam" id="PF25547"/>
    </source>
</evidence>
<dbReference type="RefSeq" id="WP_129386225.1">
    <property type="nucleotide sequence ID" value="NZ_CP035494.1"/>
</dbReference>
<proteinExistence type="predicted"/>
<dbReference type="InterPro" id="IPR038332">
    <property type="entry name" value="PPE_sf"/>
</dbReference>
<dbReference type="SUPFAM" id="SSF140459">
    <property type="entry name" value="PE/PPE dimer-like"/>
    <property type="match status" value="1"/>
</dbReference>
<accession>A0A4P6EGE6</accession>
<feature type="domain" description="Outer membrane channel protein CpnT-like N-terminal" evidence="1">
    <location>
        <begin position="89"/>
        <end position="214"/>
    </location>
</feature>
<dbReference type="OrthoDB" id="5069709at2"/>
<dbReference type="InterPro" id="IPR057746">
    <property type="entry name" value="CpnT-like_N"/>
</dbReference>
<gene>
    <name evidence="2" type="ORF">ET475_03945</name>
</gene>
<name>A0A4P6EGE6_9MICO</name>
<evidence type="ECO:0000313" key="3">
    <source>
        <dbReference type="Proteomes" id="UP000293995"/>
    </source>
</evidence>
<reference evidence="2 3" key="1">
    <citation type="submission" date="2019-01" db="EMBL/GenBank/DDBJ databases">
        <title>Genome sequencing of strain DFW100M-13.</title>
        <authorList>
            <person name="Heo J."/>
            <person name="Kim S.-J."/>
            <person name="Kim J.-S."/>
            <person name="Hong S.-B."/>
            <person name="Kwon S.-W."/>
        </authorList>
    </citation>
    <scope>NUCLEOTIDE SEQUENCE [LARGE SCALE GENOMIC DNA]</scope>
    <source>
        <strain evidence="2 3">DFW100M-13</strain>
    </source>
</reference>
<dbReference type="Pfam" id="PF25547">
    <property type="entry name" value="WXG100_2"/>
    <property type="match status" value="1"/>
</dbReference>